<feature type="transmembrane region" description="Helical" evidence="6">
    <location>
        <begin position="400"/>
        <end position="420"/>
    </location>
</feature>
<dbReference type="PANTHER" id="PTHR23519:SF1">
    <property type="entry name" value="AUTOPHAGY-RELATED PROTEIN 22"/>
    <property type="match status" value="1"/>
</dbReference>
<evidence type="ECO:0000313" key="8">
    <source>
        <dbReference type="EMBL" id="GEO80864.1"/>
    </source>
</evidence>
<dbReference type="OrthoDB" id="9768783at2"/>
<dbReference type="EMBL" id="BJZO01000019">
    <property type="protein sequence ID" value="GEO80864.1"/>
    <property type="molecule type" value="Genomic_DNA"/>
</dbReference>
<accession>A0A512H614</accession>
<dbReference type="PROSITE" id="PS50850">
    <property type="entry name" value="MFS"/>
    <property type="match status" value="1"/>
</dbReference>
<dbReference type="RefSeq" id="WP_147162911.1">
    <property type="nucleotide sequence ID" value="NZ_BJZO01000019.1"/>
</dbReference>
<feature type="domain" description="Major facilitator superfamily (MFS) profile" evidence="7">
    <location>
        <begin position="244"/>
        <end position="427"/>
    </location>
</feature>
<evidence type="ECO:0000313" key="9">
    <source>
        <dbReference type="Proteomes" id="UP000321567"/>
    </source>
</evidence>
<evidence type="ECO:0000256" key="1">
    <source>
        <dbReference type="ARBA" id="ARBA00004127"/>
    </source>
</evidence>
<dbReference type="Pfam" id="PF11700">
    <property type="entry name" value="ATG22"/>
    <property type="match status" value="1"/>
</dbReference>
<feature type="transmembrane region" description="Helical" evidence="6">
    <location>
        <begin position="245"/>
        <end position="269"/>
    </location>
</feature>
<sequence>MSTGPAPSRLAAPAWALFDFANSAYPTVIATFVFSAYVTKAVAPDPITGTTAWGYGMAASGLLIALIAPLGGILADRGGRRLPWLLGFTLACVGLTAALVTIQPDPAFLLPALVLVALSNAAFEGATVFYNALLPAIGTPHALGRLSGWAWGLGYAGGLLCLVVALFGLVLAQPPPFGLDPAQAEPVRASALLVAVWMVVFGWPVFVFVREPRPAAGSPRLGESLRDTLATVRALPGLLRARPGLGWFLLAAMVYTDGINTLFAFGGIYAAGTFDLDMAEIIQFGIALNVTAGIGAALFGWIDDRLGSLATVALGLGGLIVFGTAVLLVDDVRWFLGLAITMGLFFGPVQAASRTWLAREAPADARGEVFGLFALSGRITAFAGPLAVGVLTDLSGSQRVGMGAIIVFLVVGLVLLGVAWKTRSPTP</sequence>
<feature type="transmembrane region" description="Helical" evidence="6">
    <location>
        <begin position="334"/>
        <end position="357"/>
    </location>
</feature>
<dbReference type="SUPFAM" id="SSF103473">
    <property type="entry name" value="MFS general substrate transporter"/>
    <property type="match status" value="1"/>
</dbReference>
<proteinExistence type="predicted"/>
<feature type="transmembrane region" description="Helical" evidence="6">
    <location>
        <begin position="281"/>
        <end position="302"/>
    </location>
</feature>
<evidence type="ECO:0000256" key="4">
    <source>
        <dbReference type="ARBA" id="ARBA00022989"/>
    </source>
</evidence>
<feature type="transmembrane region" description="Helical" evidence="6">
    <location>
        <begin position="108"/>
        <end position="134"/>
    </location>
</feature>
<reference evidence="8 9" key="1">
    <citation type="submission" date="2019-07" db="EMBL/GenBank/DDBJ databases">
        <title>Whole genome shotgun sequence of Rhodospirillum oryzae NBRC 107573.</title>
        <authorList>
            <person name="Hosoyama A."/>
            <person name="Uohara A."/>
            <person name="Ohji S."/>
            <person name="Ichikawa N."/>
        </authorList>
    </citation>
    <scope>NUCLEOTIDE SEQUENCE [LARGE SCALE GENOMIC DNA]</scope>
    <source>
        <strain evidence="8 9">NBRC 107573</strain>
    </source>
</reference>
<feature type="transmembrane region" description="Helical" evidence="6">
    <location>
        <begin position="52"/>
        <end position="75"/>
    </location>
</feature>
<evidence type="ECO:0000256" key="3">
    <source>
        <dbReference type="ARBA" id="ARBA00022692"/>
    </source>
</evidence>
<keyword evidence="2" id="KW-0813">Transport</keyword>
<dbReference type="InterPro" id="IPR020846">
    <property type="entry name" value="MFS_dom"/>
</dbReference>
<dbReference type="AlphaFoldDB" id="A0A512H614"/>
<dbReference type="PANTHER" id="PTHR23519">
    <property type="entry name" value="AUTOPHAGY-RELATED PROTEIN 22"/>
    <property type="match status" value="1"/>
</dbReference>
<dbReference type="InterPro" id="IPR050495">
    <property type="entry name" value="ATG22/LtaA_families"/>
</dbReference>
<comment type="subcellular location">
    <subcellularLocation>
        <location evidence="1">Endomembrane system</location>
        <topology evidence="1">Multi-pass membrane protein</topology>
    </subcellularLocation>
</comment>
<organism evidence="8 9">
    <name type="scientific">Pararhodospirillum oryzae</name>
    <dbReference type="NCBI Taxonomy" id="478448"/>
    <lineage>
        <taxon>Bacteria</taxon>
        <taxon>Pseudomonadati</taxon>
        <taxon>Pseudomonadota</taxon>
        <taxon>Alphaproteobacteria</taxon>
        <taxon>Rhodospirillales</taxon>
        <taxon>Rhodospirillaceae</taxon>
        <taxon>Pararhodospirillum</taxon>
    </lineage>
</organism>
<dbReference type="GO" id="GO:0012505">
    <property type="term" value="C:endomembrane system"/>
    <property type="evidence" value="ECO:0007669"/>
    <property type="project" value="UniProtKB-SubCell"/>
</dbReference>
<dbReference type="Proteomes" id="UP000321567">
    <property type="component" value="Unassembled WGS sequence"/>
</dbReference>
<keyword evidence="9" id="KW-1185">Reference proteome</keyword>
<evidence type="ECO:0000256" key="2">
    <source>
        <dbReference type="ARBA" id="ARBA00022448"/>
    </source>
</evidence>
<keyword evidence="3 6" id="KW-0812">Transmembrane</keyword>
<feature type="transmembrane region" description="Helical" evidence="6">
    <location>
        <begin position="369"/>
        <end position="388"/>
    </location>
</feature>
<evidence type="ECO:0000256" key="6">
    <source>
        <dbReference type="SAM" id="Phobius"/>
    </source>
</evidence>
<feature type="transmembrane region" description="Helical" evidence="6">
    <location>
        <begin position="309"/>
        <end position="328"/>
    </location>
</feature>
<feature type="transmembrane region" description="Helical" evidence="6">
    <location>
        <begin position="146"/>
        <end position="171"/>
    </location>
</feature>
<name>A0A512H614_9PROT</name>
<protein>
    <submittedName>
        <fullName evidence="8">MFS transporter</fullName>
    </submittedName>
</protein>
<evidence type="ECO:0000256" key="5">
    <source>
        <dbReference type="ARBA" id="ARBA00023136"/>
    </source>
</evidence>
<gene>
    <name evidence="8" type="ORF">ROR02_09950</name>
</gene>
<dbReference type="Gene3D" id="1.20.1250.20">
    <property type="entry name" value="MFS general substrate transporter like domains"/>
    <property type="match status" value="1"/>
</dbReference>
<dbReference type="GO" id="GO:0022857">
    <property type="term" value="F:transmembrane transporter activity"/>
    <property type="evidence" value="ECO:0007669"/>
    <property type="project" value="InterPro"/>
</dbReference>
<dbReference type="InterPro" id="IPR024671">
    <property type="entry name" value="Atg22-like"/>
</dbReference>
<keyword evidence="4 6" id="KW-1133">Transmembrane helix</keyword>
<dbReference type="InterPro" id="IPR036259">
    <property type="entry name" value="MFS_trans_sf"/>
</dbReference>
<evidence type="ECO:0000259" key="7">
    <source>
        <dbReference type="PROSITE" id="PS50850"/>
    </source>
</evidence>
<keyword evidence="5 6" id="KW-0472">Membrane</keyword>
<feature type="transmembrane region" description="Helical" evidence="6">
    <location>
        <begin position="191"/>
        <end position="209"/>
    </location>
</feature>
<feature type="transmembrane region" description="Helical" evidence="6">
    <location>
        <begin position="82"/>
        <end position="102"/>
    </location>
</feature>
<comment type="caution">
    <text evidence="8">The sequence shown here is derived from an EMBL/GenBank/DDBJ whole genome shotgun (WGS) entry which is preliminary data.</text>
</comment>